<keyword evidence="2" id="KW-0732">Signal</keyword>
<accession>A0A2G9I8B4</accession>
<evidence type="ECO:0008006" key="5">
    <source>
        <dbReference type="Google" id="ProtNLM"/>
    </source>
</evidence>
<comment type="caution">
    <text evidence="3">The sequence shown here is derived from an EMBL/GenBank/DDBJ whole genome shotgun (WGS) entry which is preliminary data.</text>
</comment>
<evidence type="ECO:0000256" key="2">
    <source>
        <dbReference type="SAM" id="SignalP"/>
    </source>
</evidence>
<sequence>MVRFKRVALFLFVLQLVAMASTGESARIMKDGVFQSLLENQLPRGPVPPSGPSLCHNKLNPLGENKMPNFTDDNGIVCP</sequence>
<feature type="region of interest" description="Disordered" evidence="1">
    <location>
        <begin position="45"/>
        <end position="79"/>
    </location>
</feature>
<keyword evidence="4" id="KW-1185">Reference proteome</keyword>
<dbReference type="OrthoDB" id="1722681at2759"/>
<evidence type="ECO:0000313" key="4">
    <source>
        <dbReference type="Proteomes" id="UP000231279"/>
    </source>
</evidence>
<evidence type="ECO:0000313" key="3">
    <source>
        <dbReference type="EMBL" id="PIN25993.1"/>
    </source>
</evidence>
<gene>
    <name evidence="3" type="ORF">CDL12_01272</name>
</gene>
<feature type="signal peptide" evidence="2">
    <location>
        <begin position="1"/>
        <end position="25"/>
    </location>
</feature>
<evidence type="ECO:0000256" key="1">
    <source>
        <dbReference type="SAM" id="MobiDB-lite"/>
    </source>
</evidence>
<dbReference type="EMBL" id="NKXS01000159">
    <property type="protein sequence ID" value="PIN25993.1"/>
    <property type="molecule type" value="Genomic_DNA"/>
</dbReference>
<dbReference type="AlphaFoldDB" id="A0A2G9I8B4"/>
<feature type="chain" id="PRO_5013943502" description="Neprosin activation peptide domain-containing protein" evidence="2">
    <location>
        <begin position="26"/>
        <end position="79"/>
    </location>
</feature>
<proteinExistence type="predicted"/>
<name>A0A2G9I8B4_9LAMI</name>
<protein>
    <recommendedName>
        <fullName evidence="5">Neprosin activation peptide domain-containing protein</fullName>
    </recommendedName>
</protein>
<reference evidence="4" key="1">
    <citation type="journal article" date="2018" name="Gigascience">
        <title>Genome assembly of the Pink Ipe (Handroanthus impetiginosus, Bignoniaceae), a highly valued, ecologically keystone Neotropical timber forest tree.</title>
        <authorList>
            <person name="Silva-Junior O.B."/>
            <person name="Grattapaglia D."/>
            <person name="Novaes E."/>
            <person name="Collevatti R.G."/>
        </authorList>
    </citation>
    <scope>NUCLEOTIDE SEQUENCE [LARGE SCALE GENOMIC DNA]</scope>
    <source>
        <strain evidence="4">cv. UFG-1</strain>
    </source>
</reference>
<dbReference type="Proteomes" id="UP000231279">
    <property type="component" value="Unassembled WGS sequence"/>
</dbReference>
<organism evidence="3 4">
    <name type="scientific">Handroanthus impetiginosus</name>
    <dbReference type="NCBI Taxonomy" id="429701"/>
    <lineage>
        <taxon>Eukaryota</taxon>
        <taxon>Viridiplantae</taxon>
        <taxon>Streptophyta</taxon>
        <taxon>Embryophyta</taxon>
        <taxon>Tracheophyta</taxon>
        <taxon>Spermatophyta</taxon>
        <taxon>Magnoliopsida</taxon>
        <taxon>eudicotyledons</taxon>
        <taxon>Gunneridae</taxon>
        <taxon>Pentapetalae</taxon>
        <taxon>asterids</taxon>
        <taxon>lamiids</taxon>
        <taxon>Lamiales</taxon>
        <taxon>Bignoniaceae</taxon>
        <taxon>Crescentiina</taxon>
        <taxon>Tabebuia alliance</taxon>
        <taxon>Handroanthus</taxon>
    </lineage>
</organism>